<protein>
    <submittedName>
        <fullName evidence="2">Uncharacterized protein</fullName>
    </submittedName>
</protein>
<evidence type="ECO:0000313" key="2">
    <source>
        <dbReference type="EMBL" id="VDG28541.1"/>
    </source>
</evidence>
<feature type="transmembrane region" description="Helical" evidence="1">
    <location>
        <begin position="17"/>
        <end position="34"/>
    </location>
</feature>
<keyword evidence="3" id="KW-1185">Reference proteome</keyword>
<feature type="transmembrane region" description="Helical" evidence="1">
    <location>
        <begin position="99"/>
        <end position="120"/>
    </location>
</feature>
<dbReference type="EMBL" id="UYIG01000113">
    <property type="protein sequence ID" value="VDG28541.1"/>
    <property type="molecule type" value="Genomic_DNA"/>
</dbReference>
<sequence>MTFYPSELLPHLLTNGIYNQLVTAYALLIIYWLVRLTLRKQFNQQLDQFVSMGLLKKINYLDLDPLLKKLKQLIRLTQITAIIMIILTLVTQFELVARITQLAFGFLVLIVFIFQARVVSHWQQQKTMIKLNFKVVTDQSVAYNQLYRTYLIYVIVSDVFWLPVCLLVMDLINIAVYLF</sequence>
<feature type="transmembrane region" description="Helical" evidence="1">
    <location>
        <begin position="73"/>
        <end position="93"/>
    </location>
</feature>
<proteinExistence type="predicted"/>
<feature type="transmembrane region" description="Helical" evidence="1">
    <location>
        <begin position="150"/>
        <end position="178"/>
    </location>
</feature>
<keyword evidence="1" id="KW-0812">Transmembrane</keyword>
<dbReference type="Proteomes" id="UP000289996">
    <property type="component" value="Unassembled WGS sequence"/>
</dbReference>
<dbReference type="RefSeq" id="WP_130851780.1">
    <property type="nucleotide sequence ID" value="NZ_UYIG01000113.1"/>
</dbReference>
<evidence type="ECO:0000313" key="3">
    <source>
        <dbReference type="Proteomes" id="UP000289996"/>
    </source>
</evidence>
<evidence type="ECO:0000256" key="1">
    <source>
        <dbReference type="SAM" id="Phobius"/>
    </source>
</evidence>
<keyword evidence="1" id="KW-1133">Transmembrane helix</keyword>
<accession>A0A660DZM6</accession>
<reference evidence="2 3" key="1">
    <citation type="submission" date="2018-11" db="EMBL/GenBank/DDBJ databases">
        <authorList>
            <person name="Wuyts S."/>
        </authorList>
    </citation>
    <scope>NUCLEOTIDE SEQUENCE [LARGE SCALE GENOMIC DNA]</scope>
    <source>
        <strain evidence="2">Lactobacillus mudanjiangensis AMBF249</strain>
    </source>
</reference>
<name>A0A660DZM6_9LACO</name>
<dbReference type="AlphaFoldDB" id="A0A660DZM6"/>
<keyword evidence="1" id="KW-0472">Membrane</keyword>
<gene>
    <name evidence="2" type="ORF">MUDAN_MDHGFNIF_02971</name>
</gene>
<organism evidence="2 3">
    <name type="scientific">Lactiplantibacillus mudanjiangensis</name>
    <dbReference type="NCBI Taxonomy" id="1296538"/>
    <lineage>
        <taxon>Bacteria</taxon>
        <taxon>Bacillati</taxon>
        <taxon>Bacillota</taxon>
        <taxon>Bacilli</taxon>
        <taxon>Lactobacillales</taxon>
        <taxon>Lactobacillaceae</taxon>
        <taxon>Lactiplantibacillus</taxon>
    </lineage>
</organism>